<dbReference type="OrthoDB" id="9811557at2"/>
<organism evidence="6 7">
    <name type="scientific">Aurantiacibacter arachoides</name>
    <dbReference type="NCBI Taxonomy" id="1850444"/>
    <lineage>
        <taxon>Bacteria</taxon>
        <taxon>Pseudomonadati</taxon>
        <taxon>Pseudomonadota</taxon>
        <taxon>Alphaproteobacteria</taxon>
        <taxon>Sphingomonadales</taxon>
        <taxon>Erythrobacteraceae</taxon>
        <taxon>Aurantiacibacter</taxon>
    </lineage>
</organism>
<dbReference type="GO" id="GO:0071949">
    <property type="term" value="F:FAD binding"/>
    <property type="evidence" value="ECO:0007669"/>
    <property type="project" value="InterPro"/>
</dbReference>
<dbReference type="SUPFAM" id="SSF56176">
    <property type="entry name" value="FAD-binding/transporter-associated domain-like"/>
    <property type="match status" value="1"/>
</dbReference>
<dbReference type="Pfam" id="PF02913">
    <property type="entry name" value="FAD-oxidase_C"/>
    <property type="match status" value="1"/>
</dbReference>
<gene>
    <name evidence="6" type="ORF">GRI62_04280</name>
</gene>
<evidence type="ECO:0000256" key="1">
    <source>
        <dbReference type="ARBA" id="ARBA00001974"/>
    </source>
</evidence>
<keyword evidence="7" id="KW-1185">Reference proteome</keyword>
<name>A0A844ZY60_9SPHN</name>
<reference evidence="6 7" key="1">
    <citation type="submission" date="2019-12" db="EMBL/GenBank/DDBJ databases">
        <title>Genomic-based taxomic classification of the family Erythrobacteraceae.</title>
        <authorList>
            <person name="Xu L."/>
        </authorList>
    </citation>
    <scope>NUCLEOTIDE SEQUENCE [LARGE SCALE GENOMIC DNA]</scope>
    <source>
        <strain evidence="6 7">RC4-10-4</strain>
    </source>
</reference>
<accession>A0A844ZY60</accession>
<dbReference type="EMBL" id="WTYH01000001">
    <property type="protein sequence ID" value="MXO92825.1"/>
    <property type="molecule type" value="Genomic_DNA"/>
</dbReference>
<dbReference type="SUPFAM" id="SSF55103">
    <property type="entry name" value="FAD-linked oxidases, C-terminal domain"/>
    <property type="match status" value="1"/>
</dbReference>
<evidence type="ECO:0000256" key="4">
    <source>
        <dbReference type="ARBA" id="ARBA00022827"/>
    </source>
</evidence>
<comment type="cofactor">
    <cofactor evidence="1">
        <name>FAD</name>
        <dbReference type="ChEBI" id="CHEBI:57692"/>
    </cofactor>
</comment>
<evidence type="ECO:0000313" key="7">
    <source>
        <dbReference type="Proteomes" id="UP000460626"/>
    </source>
</evidence>
<dbReference type="InterPro" id="IPR051264">
    <property type="entry name" value="FAD-oxidored/transferase_4"/>
</dbReference>
<evidence type="ECO:0000313" key="6">
    <source>
        <dbReference type="EMBL" id="MXO92825.1"/>
    </source>
</evidence>
<comment type="similarity">
    <text evidence="2">Belongs to the FAD-binding oxidoreductase/transferase type 4 family.</text>
</comment>
<dbReference type="PANTHER" id="PTHR43716:SF2">
    <property type="entry name" value="BLL6224 PROTEIN"/>
    <property type="match status" value="1"/>
</dbReference>
<dbReference type="InterPro" id="IPR016164">
    <property type="entry name" value="FAD-linked_Oxase-like_C"/>
</dbReference>
<dbReference type="InterPro" id="IPR016169">
    <property type="entry name" value="FAD-bd_PCMH_sub2"/>
</dbReference>
<dbReference type="Gene3D" id="3.30.465.10">
    <property type="match status" value="1"/>
</dbReference>
<dbReference type="GO" id="GO:0022904">
    <property type="term" value="P:respiratory electron transport chain"/>
    <property type="evidence" value="ECO:0007669"/>
    <property type="project" value="TreeGrafter"/>
</dbReference>
<dbReference type="RefSeq" id="WP_131452159.1">
    <property type="nucleotide sequence ID" value="NZ_BMJK01000001.1"/>
</dbReference>
<dbReference type="InterPro" id="IPR036318">
    <property type="entry name" value="FAD-bd_PCMH-like_sf"/>
</dbReference>
<dbReference type="PANTHER" id="PTHR43716">
    <property type="entry name" value="D-2-HYDROXYGLUTARATE DEHYDROGENASE, MITOCHONDRIAL"/>
    <property type="match status" value="1"/>
</dbReference>
<dbReference type="Gene3D" id="3.30.70.2740">
    <property type="match status" value="1"/>
</dbReference>
<dbReference type="AlphaFoldDB" id="A0A844ZY60"/>
<evidence type="ECO:0000256" key="3">
    <source>
        <dbReference type="ARBA" id="ARBA00022630"/>
    </source>
</evidence>
<proteinExistence type="inferred from homology"/>
<protein>
    <submittedName>
        <fullName evidence="6">FAD-binding protein</fullName>
    </submittedName>
</protein>
<dbReference type="InterPro" id="IPR016166">
    <property type="entry name" value="FAD-bd_PCMH"/>
</dbReference>
<dbReference type="Pfam" id="PF01565">
    <property type="entry name" value="FAD_binding_4"/>
    <property type="match status" value="1"/>
</dbReference>
<dbReference type="InterPro" id="IPR016171">
    <property type="entry name" value="Vanillyl_alc_oxidase_C-sub2"/>
</dbReference>
<evidence type="ECO:0000259" key="5">
    <source>
        <dbReference type="PROSITE" id="PS51387"/>
    </source>
</evidence>
<evidence type="ECO:0000256" key="2">
    <source>
        <dbReference type="ARBA" id="ARBA00008000"/>
    </source>
</evidence>
<dbReference type="Gene3D" id="1.10.45.10">
    <property type="entry name" value="Vanillyl-alcohol Oxidase, Chain A, domain 4"/>
    <property type="match status" value="1"/>
</dbReference>
<keyword evidence="4" id="KW-0274">FAD</keyword>
<dbReference type="InterPro" id="IPR004113">
    <property type="entry name" value="FAD-bd_oxidored_4_C"/>
</dbReference>
<dbReference type="Proteomes" id="UP000460626">
    <property type="component" value="Unassembled WGS sequence"/>
</dbReference>
<sequence length="489" mass="50828">MSSKTFLDAARALLGERGLTTDPDLVGPWLTDWRGRFTGRALALASPVSTAQVADLVKLCGEHGVPIVPQGGNSGMCGGATPDAGGEAILLSLRRMNTVRSLDAGAKRIVCEAGVILQTLHDTVAGTGLRFPLTLGGKGSATVGGLVSTNAGGTQVLRHGSMREQVLGLEAVLADGSIFTALVPLKKDNRGWDLKQLLIGSEGTLGIVTAATLRLVPEVAERVVIWAGVPSLEGARDLLLHCEDAAGPALEGFEVIAQSTLDDVVKHIPGARAPLAGRHAWHTLIELVADNAGAAALPQMAQAMLEDALGKGLLQDAVVAANETQAEAFWTLRDSIAPAEREKGPAVQHDISVAVEAMPRFVTTVVPVIERDWPGTEAVAFGHLGDGNVHFHVIAPPGVDPLAWHAGDGKAISAQVYDLVSQWGGSISAEHGIGQLKVGELGRLGDPVHLALLRQVKHALDPRGLLNPGKLVPPADTASHMLAPKAASL</sequence>
<dbReference type="InterPro" id="IPR006094">
    <property type="entry name" value="Oxid_FAD_bind_N"/>
</dbReference>
<dbReference type="FunFam" id="1.10.45.10:FF:000001">
    <property type="entry name" value="D-lactate dehydrogenase mitochondrial"/>
    <property type="match status" value="1"/>
</dbReference>
<dbReference type="InterPro" id="IPR016167">
    <property type="entry name" value="FAD-bd_PCMH_sub1"/>
</dbReference>
<comment type="caution">
    <text evidence="6">The sequence shown here is derived from an EMBL/GenBank/DDBJ whole genome shotgun (WGS) entry which is preliminary data.</text>
</comment>
<dbReference type="Gene3D" id="3.30.70.2190">
    <property type="match status" value="1"/>
</dbReference>
<dbReference type="GO" id="GO:0003824">
    <property type="term" value="F:catalytic activity"/>
    <property type="evidence" value="ECO:0007669"/>
    <property type="project" value="InterPro"/>
</dbReference>
<dbReference type="Gene3D" id="3.30.43.10">
    <property type="entry name" value="Uridine Diphospho-n-acetylenolpyruvylglucosamine Reductase, domain 2"/>
    <property type="match status" value="1"/>
</dbReference>
<feature type="domain" description="FAD-binding PCMH-type" evidence="5">
    <location>
        <begin position="37"/>
        <end position="218"/>
    </location>
</feature>
<dbReference type="PROSITE" id="PS51387">
    <property type="entry name" value="FAD_PCMH"/>
    <property type="match status" value="1"/>
</dbReference>
<keyword evidence="3" id="KW-0285">Flavoprotein</keyword>